<evidence type="ECO:0000313" key="3">
    <source>
        <dbReference type="EMBL" id="CAB3988228.1"/>
    </source>
</evidence>
<dbReference type="AlphaFoldDB" id="A0A6S7G8D9"/>
<evidence type="ECO:0000256" key="2">
    <source>
        <dbReference type="SAM" id="MobiDB-lite"/>
    </source>
</evidence>
<dbReference type="OrthoDB" id="5989505at2759"/>
<feature type="region of interest" description="Disordered" evidence="2">
    <location>
        <begin position="1"/>
        <end position="21"/>
    </location>
</feature>
<keyword evidence="1" id="KW-0175">Coiled coil</keyword>
<proteinExistence type="predicted"/>
<evidence type="ECO:0000256" key="1">
    <source>
        <dbReference type="SAM" id="Coils"/>
    </source>
</evidence>
<dbReference type="EMBL" id="CACRXK020001294">
    <property type="protein sequence ID" value="CAB3988228.1"/>
    <property type="molecule type" value="Genomic_DNA"/>
</dbReference>
<dbReference type="PANTHER" id="PTHR46585">
    <property type="entry name" value="INTEGRASE CORE DOMAIN CONTAINING PROTEIN"/>
    <property type="match status" value="1"/>
</dbReference>
<sequence length="612" mass="69395">MSGFGPKERSGSIDGKGSDDSTTISVRSNVMLTIHKVTADCRVMQAFMDVYGTIADVWGVCNKMSLALDVALLEIYFNVNGPSGKPHLSRGCGNVKKETRMWKYFTKNRTKVWVDILPALVRSYNNSTHRTIGMRPADVNEENKDEVWTRIYGYPLSSFPIPDPKFKVGDHVRVETSSFRKENSNDRNLISRLDITKNKLTFNRAEIAYIHKDDMYKFSDNKRNSKYVAAYEELYEKALIKRRARRQRARSVIEEETEGEASEETTEDIHKDVREELHQETTTASETLAEEAERLEREGEKVYDNSGESLLEVYKDLWLHNKQRDVMVEDGIASEAMRKKISKDDAANDDAEATALFGIFGTKQKIRITKILKDHGLYAPHNMVNDLQYVITLPTAAEIMNAQGGESVEGYTLENIELEYESIDNIDLARKAEGLYGSARELSFEHATLMKKTEWSKDSTIINETINVPRRSMKAIVILFTNKTKTDSEEYIYPNIEKVRATIEGVPNAVYSQGIPKTRLYEEARRLFGTDEISHQTLTGFFKDKMFALVIDLRTVNEANTYGNGAKIQNTQSGILVEITKKATTADVVCYLFVLSDGVIKITNGQLAGIKY</sequence>
<dbReference type="PANTHER" id="PTHR46585:SF4">
    <property type="entry name" value="C3H1-TYPE DOMAIN-CONTAINING PROTEIN"/>
    <property type="match status" value="1"/>
</dbReference>
<name>A0A6S7G8D9_PARCT</name>
<dbReference type="Proteomes" id="UP001152795">
    <property type="component" value="Unassembled WGS sequence"/>
</dbReference>
<gene>
    <name evidence="3" type="ORF">PACLA_8A001012</name>
</gene>
<comment type="caution">
    <text evidence="3">The sequence shown here is derived from an EMBL/GenBank/DDBJ whole genome shotgun (WGS) entry which is preliminary data.</text>
</comment>
<organism evidence="3 4">
    <name type="scientific">Paramuricea clavata</name>
    <name type="common">Red gorgonian</name>
    <name type="synonym">Violescent sea-whip</name>
    <dbReference type="NCBI Taxonomy" id="317549"/>
    <lineage>
        <taxon>Eukaryota</taxon>
        <taxon>Metazoa</taxon>
        <taxon>Cnidaria</taxon>
        <taxon>Anthozoa</taxon>
        <taxon>Octocorallia</taxon>
        <taxon>Malacalcyonacea</taxon>
        <taxon>Plexauridae</taxon>
        <taxon>Paramuricea</taxon>
    </lineage>
</organism>
<feature type="compositionally biased region" description="Basic and acidic residues" evidence="2">
    <location>
        <begin position="1"/>
        <end position="19"/>
    </location>
</feature>
<accession>A0A6S7G8D9</accession>
<reference evidence="3" key="1">
    <citation type="submission" date="2020-04" db="EMBL/GenBank/DDBJ databases">
        <authorList>
            <person name="Alioto T."/>
            <person name="Alioto T."/>
            <person name="Gomez Garrido J."/>
        </authorList>
    </citation>
    <scope>NUCLEOTIDE SEQUENCE</scope>
    <source>
        <strain evidence="3">A484AB</strain>
    </source>
</reference>
<keyword evidence="4" id="KW-1185">Reference proteome</keyword>
<feature type="coiled-coil region" evidence="1">
    <location>
        <begin position="278"/>
        <end position="305"/>
    </location>
</feature>
<evidence type="ECO:0000313" key="4">
    <source>
        <dbReference type="Proteomes" id="UP001152795"/>
    </source>
</evidence>
<protein>
    <submittedName>
        <fullName evidence="3">Uncharacterized protein</fullName>
    </submittedName>
</protein>